<dbReference type="EMBL" id="CP000859">
    <property type="protein sequence ID" value="ABW67639.1"/>
    <property type="molecule type" value="Genomic_DNA"/>
</dbReference>
<name>A8ZSA2_DESOH</name>
<dbReference type="AlphaFoldDB" id="A8ZSA2"/>
<organism evidence="1 2">
    <name type="scientific">Desulfosudis oleivorans (strain DSM 6200 / JCM 39069 / Hxd3)</name>
    <name type="common">Desulfococcus oleovorans</name>
    <dbReference type="NCBI Taxonomy" id="96561"/>
    <lineage>
        <taxon>Bacteria</taxon>
        <taxon>Pseudomonadati</taxon>
        <taxon>Thermodesulfobacteriota</taxon>
        <taxon>Desulfobacteria</taxon>
        <taxon>Desulfobacterales</taxon>
        <taxon>Desulfosudaceae</taxon>
        <taxon>Desulfosudis</taxon>
    </lineage>
</organism>
<keyword evidence="2" id="KW-1185">Reference proteome</keyword>
<evidence type="ECO:0008006" key="3">
    <source>
        <dbReference type="Google" id="ProtNLM"/>
    </source>
</evidence>
<dbReference type="SUPFAM" id="SSF52540">
    <property type="entry name" value="P-loop containing nucleoside triphosphate hydrolases"/>
    <property type="match status" value="1"/>
</dbReference>
<evidence type="ECO:0000313" key="2">
    <source>
        <dbReference type="Proteomes" id="UP000008561"/>
    </source>
</evidence>
<dbReference type="KEGG" id="dol:Dole_1835"/>
<dbReference type="HOGENOM" id="CLU_902329_0_0_7"/>
<dbReference type="STRING" id="96561.Dole_1835"/>
<sequence>MASLLNNIPDICCTPEAEILSKLLLTGNAKDPVSEETIKIIETAMASDPKLSFWNLTLSDLDIRFGSKTSKEEMLFSILRAYGKKNKPDANVLIFKCPILNDYLKNCCKNEDLIRSDLFFLALLRDPRASFESQKRSKSLNEFVMDASPRHSAHKWVKFHNMIKNIKAFNCGYVVKYEELILNPTNTLTKICDALRLNATLKNVLVEGNSYYHSIPYNQKKLHQGLLNPFNTEKIDSWKKALNGSEIFLIEIIAKQQIKEWDYKLFSPHPNFINLMIVFCVSEFKSFLNRSISFFRKTTIKYKVLKRY</sequence>
<protein>
    <recommendedName>
        <fullName evidence="3">Sulfotransferase family protein</fullName>
    </recommendedName>
</protein>
<dbReference type="eggNOG" id="COG0615">
    <property type="taxonomic scope" value="Bacteria"/>
</dbReference>
<evidence type="ECO:0000313" key="1">
    <source>
        <dbReference type="EMBL" id="ABW67639.1"/>
    </source>
</evidence>
<dbReference type="Gene3D" id="3.40.50.300">
    <property type="entry name" value="P-loop containing nucleotide triphosphate hydrolases"/>
    <property type="match status" value="1"/>
</dbReference>
<reference evidence="1 2" key="1">
    <citation type="submission" date="2007-10" db="EMBL/GenBank/DDBJ databases">
        <title>Complete sequence of Desulfococcus oleovorans Hxd3.</title>
        <authorList>
            <consortium name="US DOE Joint Genome Institute"/>
            <person name="Copeland A."/>
            <person name="Lucas S."/>
            <person name="Lapidus A."/>
            <person name="Barry K."/>
            <person name="Glavina del Rio T."/>
            <person name="Dalin E."/>
            <person name="Tice H."/>
            <person name="Pitluck S."/>
            <person name="Kiss H."/>
            <person name="Brettin T."/>
            <person name="Bruce D."/>
            <person name="Detter J.C."/>
            <person name="Han C."/>
            <person name="Schmutz J."/>
            <person name="Larimer F."/>
            <person name="Land M."/>
            <person name="Hauser L."/>
            <person name="Kyrpides N."/>
            <person name="Kim E."/>
            <person name="Wawrik B."/>
            <person name="Richardson P."/>
        </authorList>
    </citation>
    <scope>NUCLEOTIDE SEQUENCE [LARGE SCALE GENOMIC DNA]</scope>
    <source>
        <strain evidence="2">DSM 6200 / JCM 39069 / Hxd3</strain>
    </source>
</reference>
<gene>
    <name evidence="1" type="ordered locus">Dole_1835</name>
</gene>
<dbReference type="Proteomes" id="UP000008561">
    <property type="component" value="Chromosome"/>
</dbReference>
<proteinExistence type="predicted"/>
<accession>A8ZSA2</accession>
<dbReference type="InterPro" id="IPR027417">
    <property type="entry name" value="P-loop_NTPase"/>
</dbReference>